<comment type="caution">
    <text evidence="2">The sequence shown here is derived from an EMBL/GenBank/DDBJ whole genome shotgun (WGS) entry which is preliminary data.</text>
</comment>
<organism evidence="2 3">
    <name type="scientific">Homarus americanus</name>
    <name type="common">American lobster</name>
    <dbReference type="NCBI Taxonomy" id="6706"/>
    <lineage>
        <taxon>Eukaryota</taxon>
        <taxon>Metazoa</taxon>
        <taxon>Ecdysozoa</taxon>
        <taxon>Arthropoda</taxon>
        <taxon>Crustacea</taxon>
        <taxon>Multicrustacea</taxon>
        <taxon>Malacostraca</taxon>
        <taxon>Eumalacostraca</taxon>
        <taxon>Eucarida</taxon>
        <taxon>Decapoda</taxon>
        <taxon>Pleocyemata</taxon>
        <taxon>Astacidea</taxon>
        <taxon>Nephropoidea</taxon>
        <taxon>Nephropidae</taxon>
        <taxon>Homarus</taxon>
    </lineage>
</organism>
<dbReference type="Proteomes" id="UP000747542">
    <property type="component" value="Unassembled WGS sequence"/>
</dbReference>
<feature type="domain" description="Tc1-like transposase DDE" evidence="1">
    <location>
        <begin position="41"/>
        <end position="99"/>
    </location>
</feature>
<dbReference type="InterPro" id="IPR036397">
    <property type="entry name" value="RNaseH_sf"/>
</dbReference>
<accession>A0A8J5JKY1</accession>
<dbReference type="GO" id="GO:0003676">
    <property type="term" value="F:nucleic acid binding"/>
    <property type="evidence" value="ECO:0007669"/>
    <property type="project" value="InterPro"/>
</dbReference>
<dbReference type="AlphaFoldDB" id="A0A8J5JKY1"/>
<dbReference type="EMBL" id="JAHLQT010033114">
    <property type="protein sequence ID" value="KAG7159570.1"/>
    <property type="molecule type" value="Genomic_DNA"/>
</dbReference>
<gene>
    <name evidence="2" type="primary">Tcb2-L5</name>
    <name evidence="2" type="ORF">Hamer_G004221</name>
</gene>
<sequence>MFGWMHAGSVGQLADVGPGRFTGQKFVEELGDVLLPSVEALFFQQGEPFYLVQDNSPIYTCHAVREWFGRHPYITLLPHPPRSPDLNPIEHVWSAMNKYNIPSAGRHLIRECPHPCLGGMGAATRS</sequence>
<dbReference type="Pfam" id="PF13358">
    <property type="entry name" value="DDE_3"/>
    <property type="match status" value="1"/>
</dbReference>
<reference evidence="2" key="1">
    <citation type="journal article" date="2021" name="Sci. Adv.">
        <title>The American lobster genome reveals insights on longevity, neural, and immune adaptations.</title>
        <authorList>
            <person name="Polinski J.M."/>
            <person name="Zimin A.V."/>
            <person name="Clark K.F."/>
            <person name="Kohn A.B."/>
            <person name="Sadowski N."/>
            <person name="Timp W."/>
            <person name="Ptitsyn A."/>
            <person name="Khanna P."/>
            <person name="Romanova D.Y."/>
            <person name="Williams P."/>
            <person name="Greenwood S.J."/>
            <person name="Moroz L.L."/>
            <person name="Walt D.R."/>
            <person name="Bodnar A.G."/>
        </authorList>
    </citation>
    <scope>NUCLEOTIDE SEQUENCE</scope>
    <source>
        <strain evidence="2">GMGI-L3</strain>
    </source>
</reference>
<protein>
    <submittedName>
        <fullName evidence="2">Transposable element Tcb2 transposase-like 5</fullName>
    </submittedName>
</protein>
<proteinExistence type="predicted"/>
<evidence type="ECO:0000313" key="3">
    <source>
        <dbReference type="Proteomes" id="UP000747542"/>
    </source>
</evidence>
<dbReference type="Gene3D" id="3.30.420.10">
    <property type="entry name" value="Ribonuclease H-like superfamily/Ribonuclease H"/>
    <property type="match status" value="1"/>
</dbReference>
<keyword evidence="3" id="KW-1185">Reference proteome</keyword>
<name>A0A8J5JKY1_HOMAM</name>
<dbReference type="InterPro" id="IPR038717">
    <property type="entry name" value="Tc1-like_DDE_dom"/>
</dbReference>
<evidence type="ECO:0000259" key="1">
    <source>
        <dbReference type="Pfam" id="PF13358"/>
    </source>
</evidence>
<evidence type="ECO:0000313" key="2">
    <source>
        <dbReference type="EMBL" id="KAG7159570.1"/>
    </source>
</evidence>